<dbReference type="InterPro" id="IPR052710">
    <property type="entry name" value="CAAX_protease"/>
</dbReference>
<feature type="transmembrane region" description="Helical" evidence="1">
    <location>
        <begin position="111"/>
        <end position="131"/>
    </location>
</feature>
<dbReference type="PANTHER" id="PTHR36435:SF1">
    <property type="entry name" value="CAAX AMINO TERMINAL PROTEASE FAMILY PROTEIN"/>
    <property type="match status" value="1"/>
</dbReference>
<evidence type="ECO:0000313" key="3">
    <source>
        <dbReference type="EMBL" id="MBB3994284.1"/>
    </source>
</evidence>
<dbReference type="EMBL" id="JACIEI010000005">
    <property type="protein sequence ID" value="MBB3994284.1"/>
    <property type="molecule type" value="Genomic_DNA"/>
</dbReference>
<feature type="transmembrane region" description="Helical" evidence="1">
    <location>
        <begin position="26"/>
        <end position="49"/>
    </location>
</feature>
<name>A0A7W6E4W8_9RHOB</name>
<dbReference type="AlphaFoldDB" id="A0A7W6E4W8"/>
<keyword evidence="1" id="KW-0472">Membrane</keyword>
<evidence type="ECO:0000313" key="4">
    <source>
        <dbReference type="Proteomes" id="UP000530268"/>
    </source>
</evidence>
<organism evidence="3 4">
    <name type="scientific">Sulfitobacter undariae</name>
    <dbReference type="NCBI Taxonomy" id="1563671"/>
    <lineage>
        <taxon>Bacteria</taxon>
        <taxon>Pseudomonadati</taxon>
        <taxon>Pseudomonadota</taxon>
        <taxon>Alphaproteobacteria</taxon>
        <taxon>Rhodobacterales</taxon>
        <taxon>Roseobacteraceae</taxon>
        <taxon>Sulfitobacter</taxon>
    </lineage>
</organism>
<accession>A0A7W6E4W8</accession>
<feature type="transmembrane region" description="Helical" evidence="1">
    <location>
        <begin position="184"/>
        <end position="202"/>
    </location>
</feature>
<feature type="transmembrane region" description="Helical" evidence="1">
    <location>
        <begin position="143"/>
        <end position="163"/>
    </location>
</feature>
<dbReference type="GO" id="GO:0004175">
    <property type="term" value="F:endopeptidase activity"/>
    <property type="evidence" value="ECO:0007669"/>
    <property type="project" value="UniProtKB-ARBA"/>
</dbReference>
<feature type="transmembrane region" description="Helical" evidence="1">
    <location>
        <begin position="69"/>
        <end position="91"/>
    </location>
</feature>
<evidence type="ECO:0000256" key="1">
    <source>
        <dbReference type="SAM" id="Phobius"/>
    </source>
</evidence>
<sequence length="298" mass="32583">MRFLPDYSAHAFHTQAAKQHAEVWRLLLGVAAMVVIYFLLGAMYQQVVVGLIQYRPSFESELIAGDTPLAMYVLLFSFAVATLSIFIAVTFLHKRDALTVLGPLMLAVPQFFRVLTVLAVLALVLLVLPPYGMGGPLVPNLGLGLWIILLPLSLVAVFIQISAEEIFFRGYLQQQLGARFKSPLIWMGIPTFLFALGHYQPAEAGSNAVMIVVWAGVFGLLMADLTARSGSIGPAIAVHLVNNVTALLITSLPDALGGLALWHTSFGMENVEELRAWLPVDFAMIIVSWLAARLALRR</sequence>
<evidence type="ECO:0000259" key="2">
    <source>
        <dbReference type="Pfam" id="PF02517"/>
    </source>
</evidence>
<feature type="transmembrane region" description="Helical" evidence="1">
    <location>
        <begin position="208"/>
        <end position="227"/>
    </location>
</feature>
<keyword evidence="1" id="KW-1133">Transmembrane helix</keyword>
<feature type="transmembrane region" description="Helical" evidence="1">
    <location>
        <begin position="239"/>
        <end position="262"/>
    </location>
</feature>
<keyword evidence="4" id="KW-1185">Reference proteome</keyword>
<dbReference type="Proteomes" id="UP000530268">
    <property type="component" value="Unassembled WGS sequence"/>
</dbReference>
<dbReference type="Pfam" id="PF02517">
    <property type="entry name" value="Rce1-like"/>
    <property type="match status" value="1"/>
</dbReference>
<comment type="caution">
    <text evidence="3">The sequence shown here is derived from an EMBL/GenBank/DDBJ whole genome shotgun (WGS) entry which is preliminary data.</text>
</comment>
<proteinExistence type="predicted"/>
<dbReference type="PANTHER" id="PTHR36435">
    <property type="entry name" value="SLR1288 PROTEIN"/>
    <property type="match status" value="1"/>
</dbReference>
<feature type="domain" description="CAAX prenyl protease 2/Lysostaphin resistance protein A-like" evidence="2">
    <location>
        <begin position="149"/>
        <end position="244"/>
    </location>
</feature>
<gene>
    <name evidence="3" type="ORF">GGR95_001929</name>
</gene>
<dbReference type="RefSeq" id="WP_184565179.1">
    <property type="nucleotide sequence ID" value="NZ_JACIEI010000005.1"/>
</dbReference>
<reference evidence="3 4" key="1">
    <citation type="submission" date="2020-08" db="EMBL/GenBank/DDBJ databases">
        <title>Genomic Encyclopedia of Type Strains, Phase IV (KMG-IV): sequencing the most valuable type-strain genomes for metagenomic binning, comparative biology and taxonomic classification.</title>
        <authorList>
            <person name="Goeker M."/>
        </authorList>
    </citation>
    <scope>NUCLEOTIDE SEQUENCE [LARGE SCALE GENOMIC DNA]</scope>
    <source>
        <strain evidence="3 4">DSM 102234</strain>
    </source>
</reference>
<feature type="transmembrane region" description="Helical" evidence="1">
    <location>
        <begin position="274"/>
        <end position="296"/>
    </location>
</feature>
<keyword evidence="1" id="KW-0812">Transmembrane</keyword>
<dbReference type="InterPro" id="IPR003675">
    <property type="entry name" value="Rce1/LyrA-like_dom"/>
</dbReference>
<dbReference type="GO" id="GO:0080120">
    <property type="term" value="P:CAAX-box protein maturation"/>
    <property type="evidence" value="ECO:0007669"/>
    <property type="project" value="UniProtKB-ARBA"/>
</dbReference>
<protein>
    <recommendedName>
        <fullName evidence="2">CAAX prenyl protease 2/Lysostaphin resistance protein A-like domain-containing protein</fullName>
    </recommendedName>
</protein>